<accession>A0ABR1GE38</accession>
<keyword evidence="3" id="KW-0440">LIM domain</keyword>
<dbReference type="Gene3D" id="2.10.110.10">
    <property type="entry name" value="Cysteine Rich Protein"/>
    <property type="match status" value="1"/>
</dbReference>
<sequence>MADDPEPEDVDERPRGILMLLSVCCCLNRRKAPEAETLDIYVTSDTSRLLGDGSTEDYKPPADYTSEAVDGKEAAAKECAGVSVKERTNVLRAGDDAGDDAAAASSGGPSAEDECSGVSVAARSQQLRREVAGEAAPPPKKNKAWSAAASKLATKKSEVACGFCGLAVPSSEAASHRGLSFHPSCFRCGSCGKSLVGVQHGTLDDDDLLLCDEASAARRTVSCLARARDKAHRAGAAREAANQRPSETDLTVARAAKEQAIEIIGDDLERIVRGMAPTCALCGGPFGPKDKLFIQGMVKIHVSCSAADDRPRAVALTPAQALKSAPATLILKLRPKATGRTATFFLARSERQPDANGVIFAPDADARAPAARKAATDALADGAELRAVGESGAVLAEDVATLDGASLAGALSWSSAGLVWRLACDFAHDAAAGTIRATSARLSVDDPEL</sequence>
<keyword evidence="6" id="KW-0378">Hydrolase</keyword>
<feature type="region of interest" description="Disordered" evidence="4">
    <location>
        <begin position="93"/>
        <end position="115"/>
    </location>
</feature>
<keyword evidence="6" id="KW-0067">ATP-binding</keyword>
<evidence type="ECO:0000313" key="6">
    <source>
        <dbReference type="EMBL" id="KAK7254349.1"/>
    </source>
</evidence>
<evidence type="ECO:0000256" key="2">
    <source>
        <dbReference type="ARBA" id="ARBA00022833"/>
    </source>
</evidence>
<dbReference type="EMBL" id="JBBJCI010000031">
    <property type="protein sequence ID" value="KAK7254349.1"/>
    <property type="molecule type" value="Genomic_DNA"/>
</dbReference>
<keyword evidence="2 3" id="KW-0862">Zinc</keyword>
<evidence type="ECO:0000256" key="1">
    <source>
        <dbReference type="ARBA" id="ARBA00022723"/>
    </source>
</evidence>
<dbReference type="PROSITE" id="PS50023">
    <property type="entry name" value="LIM_DOMAIN_2"/>
    <property type="match status" value="1"/>
</dbReference>
<evidence type="ECO:0000256" key="4">
    <source>
        <dbReference type="SAM" id="MobiDB-lite"/>
    </source>
</evidence>
<evidence type="ECO:0000256" key="3">
    <source>
        <dbReference type="PROSITE-ProRule" id="PRU00125"/>
    </source>
</evidence>
<organism evidence="6 7">
    <name type="scientific">Aureococcus anophagefferens</name>
    <name type="common">Harmful bloom alga</name>
    <dbReference type="NCBI Taxonomy" id="44056"/>
    <lineage>
        <taxon>Eukaryota</taxon>
        <taxon>Sar</taxon>
        <taxon>Stramenopiles</taxon>
        <taxon>Ochrophyta</taxon>
        <taxon>Pelagophyceae</taxon>
        <taxon>Pelagomonadales</taxon>
        <taxon>Pelagomonadaceae</taxon>
        <taxon>Aureococcus</taxon>
    </lineage>
</organism>
<evidence type="ECO:0000313" key="7">
    <source>
        <dbReference type="Proteomes" id="UP001363151"/>
    </source>
</evidence>
<name>A0ABR1GE38_AURAN</name>
<feature type="compositionally biased region" description="Low complexity" evidence="4">
    <location>
        <begin position="100"/>
        <end position="110"/>
    </location>
</feature>
<reference evidence="6 7" key="1">
    <citation type="submission" date="2024-03" db="EMBL/GenBank/DDBJ databases">
        <title>Aureococcus anophagefferens CCMP1851 and Kratosvirus quantuckense: Draft genome of a second virus-susceptible host strain in the model system.</title>
        <authorList>
            <person name="Chase E."/>
            <person name="Truchon A.R."/>
            <person name="Schepens W."/>
            <person name="Wilhelm S.W."/>
        </authorList>
    </citation>
    <scope>NUCLEOTIDE SEQUENCE [LARGE SCALE GENOMIC DNA]</scope>
    <source>
        <strain evidence="6 7">CCMP1851</strain>
    </source>
</reference>
<dbReference type="InterPro" id="IPR001781">
    <property type="entry name" value="Znf_LIM"/>
</dbReference>
<proteinExistence type="predicted"/>
<dbReference type="PROSITE" id="PS00478">
    <property type="entry name" value="LIM_DOMAIN_1"/>
    <property type="match status" value="1"/>
</dbReference>
<dbReference type="CDD" id="cd08368">
    <property type="entry name" value="LIM"/>
    <property type="match status" value="1"/>
</dbReference>
<dbReference type="Proteomes" id="UP001363151">
    <property type="component" value="Unassembled WGS sequence"/>
</dbReference>
<gene>
    <name evidence="6" type="primary">BRIP1</name>
    <name evidence="6" type="ORF">SO694_00009450</name>
</gene>
<keyword evidence="1 3" id="KW-0479">Metal-binding</keyword>
<keyword evidence="6" id="KW-0547">Nucleotide-binding</keyword>
<keyword evidence="6" id="KW-0347">Helicase</keyword>
<comment type="caution">
    <text evidence="6">The sequence shown here is derived from an EMBL/GenBank/DDBJ whole genome shotgun (WGS) entry which is preliminary data.</text>
</comment>
<feature type="region of interest" description="Disordered" evidence="4">
    <location>
        <begin position="49"/>
        <end position="69"/>
    </location>
</feature>
<keyword evidence="7" id="KW-1185">Reference proteome</keyword>
<dbReference type="GO" id="GO:0004386">
    <property type="term" value="F:helicase activity"/>
    <property type="evidence" value="ECO:0007669"/>
    <property type="project" value="UniProtKB-KW"/>
</dbReference>
<protein>
    <submittedName>
        <fullName evidence="6">ATP-dependent DNA helicase</fullName>
    </submittedName>
</protein>
<dbReference type="SMART" id="SM00132">
    <property type="entry name" value="LIM"/>
    <property type="match status" value="1"/>
</dbReference>
<feature type="domain" description="LIM zinc-binding" evidence="5">
    <location>
        <begin position="159"/>
        <end position="222"/>
    </location>
</feature>
<dbReference type="Pfam" id="PF00412">
    <property type="entry name" value="LIM"/>
    <property type="match status" value="1"/>
</dbReference>
<evidence type="ECO:0000259" key="5">
    <source>
        <dbReference type="PROSITE" id="PS50023"/>
    </source>
</evidence>